<organism evidence="1 2">
    <name type="scientific">Leptospira yanagawae serovar Saopaulo str. Sao Paulo = ATCC 700523</name>
    <dbReference type="NCBI Taxonomy" id="1249483"/>
    <lineage>
        <taxon>Bacteria</taxon>
        <taxon>Pseudomonadati</taxon>
        <taxon>Spirochaetota</taxon>
        <taxon>Spirochaetia</taxon>
        <taxon>Leptospirales</taxon>
        <taxon>Leptospiraceae</taxon>
        <taxon>Leptospira</taxon>
    </lineage>
</organism>
<dbReference type="STRING" id="1249483.LEP1GSC202_0359"/>
<dbReference type="RefSeq" id="WP_015679196.1">
    <property type="nucleotide sequence ID" value="NZ_AOGX02000046.1"/>
</dbReference>
<comment type="caution">
    <text evidence="1">The sequence shown here is derived from an EMBL/GenBank/DDBJ whole genome shotgun (WGS) entry which is preliminary data.</text>
</comment>
<proteinExistence type="predicted"/>
<evidence type="ECO:0000313" key="1">
    <source>
        <dbReference type="EMBL" id="EOQ87105.1"/>
    </source>
</evidence>
<gene>
    <name evidence="1" type="ORF">LEP1GSC202_0359</name>
</gene>
<accession>A0A5E8H737</accession>
<dbReference type="Proteomes" id="UP000013996">
    <property type="component" value="Unassembled WGS sequence"/>
</dbReference>
<dbReference type="EMBL" id="AOGX02000046">
    <property type="protein sequence ID" value="EOQ87105.1"/>
    <property type="molecule type" value="Genomic_DNA"/>
</dbReference>
<dbReference type="AlphaFoldDB" id="A0A5E8H737"/>
<evidence type="ECO:0000313" key="2">
    <source>
        <dbReference type="Proteomes" id="UP000013996"/>
    </source>
</evidence>
<protein>
    <submittedName>
        <fullName evidence="1">Uncharacterized protein</fullName>
    </submittedName>
</protein>
<name>A0A5E8H737_9LEPT</name>
<reference evidence="1 2" key="1">
    <citation type="submission" date="2013-04" db="EMBL/GenBank/DDBJ databases">
        <authorList>
            <person name="Harkins D.M."/>
            <person name="Durkin A.S."/>
            <person name="Brinkac L.M."/>
            <person name="Haft D.H."/>
            <person name="Selengut J.D."/>
            <person name="Sanka R."/>
            <person name="DePew J."/>
            <person name="Purushe J."/>
            <person name="Hartskeerl R.A."/>
            <person name="Ahmed A."/>
            <person name="van der Linden H."/>
            <person name="Goris M.G.A."/>
            <person name="Vinetz J.M."/>
            <person name="Sutton G.G."/>
            <person name="Nierman W.C."/>
            <person name="Fouts D.E."/>
        </authorList>
    </citation>
    <scope>NUCLEOTIDE SEQUENCE [LARGE SCALE GENOMIC DNA]</scope>
    <source>
        <strain evidence="1 2">Sao Paulo</strain>
    </source>
</reference>
<sequence>MKIKKIITLNILIFGMFLNCDLQKSLLVVDIQELSKLNRNEIETKYGKPIHISNDKSIKYDQVYYSINENEVYIEFEKNKPIWIFLQNPKKAKFESNPLVYFNLDAYSPYFENKVTKRWKNVPGFIEVSAVANSNGGLTQISFNISRKF</sequence>